<reference evidence="3" key="2">
    <citation type="submission" date="2020-09" db="EMBL/GenBank/DDBJ databases">
        <authorList>
            <person name="Sun Q."/>
            <person name="Zhou Y."/>
        </authorList>
    </citation>
    <scope>NUCLEOTIDE SEQUENCE</scope>
    <source>
        <strain evidence="3">CGMCC 1.15179</strain>
    </source>
</reference>
<protein>
    <recommendedName>
        <fullName evidence="2">Thioredoxin domain-containing protein</fullName>
    </recommendedName>
</protein>
<reference evidence="3" key="1">
    <citation type="journal article" date="2014" name="Int. J. Syst. Evol. Microbiol.">
        <title>Complete genome sequence of Corynebacterium casei LMG S-19264T (=DSM 44701T), isolated from a smear-ripened cheese.</title>
        <authorList>
            <consortium name="US DOE Joint Genome Institute (JGI-PGF)"/>
            <person name="Walter F."/>
            <person name="Albersmeier A."/>
            <person name="Kalinowski J."/>
            <person name="Ruckert C."/>
        </authorList>
    </citation>
    <scope>NUCLEOTIDE SEQUENCE</scope>
    <source>
        <strain evidence="3">CGMCC 1.15179</strain>
    </source>
</reference>
<gene>
    <name evidence="3" type="ORF">GCM10011571_01490</name>
</gene>
<name>A0A8J2VDZ4_9BACL</name>
<feature type="compositionally biased region" description="Polar residues" evidence="1">
    <location>
        <begin position="41"/>
        <end position="50"/>
    </location>
</feature>
<dbReference type="Proteomes" id="UP000625210">
    <property type="component" value="Unassembled WGS sequence"/>
</dbReference>
<feature type="domain" description="Thioredoxin" evidence="2">
    <location>
        <begin position="6"/>
        <end position="38"/>
    </location>
</feature>
<dbReference type="InterPro" id="IPR013766">
    <property type="entry name" value="Thioredoxin_domain"/>
</dbReference>
<proteinExistence type="predicted"/>
<organism evidence="3 4">
    <name type="scientific">Marinithermofilum abyssi</name>
    <dbReference type="NCBI Taxonomy" id="1571185"/>
    <lineage>
        <taxon>Bacteria</taxon>
        <taxon>Bacillati</taxon>
        <taxon>Bacillota</taxon>
        <taxon>Bacilli</taxon>
        <taxon>Bacillales</taxon>
        <taxon>Thermoactinomycetaceae</taxon>
        <taxon>Marinithermofilum</taxon>
    </lineage>
</organism>
<dbReference type="Pfam" id="PF00085">
    <property type="entry name" value="Thioredoxin"/>
    <property type="match status" value="1"/>
</dbReference>
<feature type="compositionally biased region" description="Basic and acidic residues" evidence="1">
    <location>
        <begin position="29"/>
        <end position="40"/>
    </location>
</feature>
<evidence type="ECO:0000259" key="2">
    <source>
        <dbReference type="Pfam" id="PF00085"/>
    </source>
</evidence>
<dbReference type="RefSeq" id="WP_188646017.1">
    <property type="nucleotide sequence ID" value="NZ_BMHQ01000001.1"/>
</dbReference>
<accession>A0A8J2VDZ4</accession>
<keyword evidence="4" id="KW-1185">Reference proteome</keyword>
<comment type="caution">
    <text evidence="3">The sequence shown here is derived from an EMBL/GenBank/DDBJ whole genome shotgun (WGS) entry which is preliminary data.</text>
</comment>
<evidence type="ECO:0000313" key="3">
    <source>
        <dbReference type="EMBL" id="GGE04234.1"/>
    </source>
</evidence>
<sequence length="50" mass="5722">MSTTINVAEQYDVKGVPTFLVFQNGQETGRLKSKETKTQEQIDSFRQLTE</sequence>
<dbReference type="InterPro" id="IPR036249">
    <property type="entry name" value="Thioredoxin-like_sf"/>
</dbReference>
<dbReference type="SUPFAM" id="SSF52833">
    <property type="entry name" value="Thioredoxin-like"/>
    <property type="match status" value="1"/>
</dbReference>
<dbReference type="CDD" id="cd02947">
    <property type="entry name" value="TRX_family"/>
    <property type="match status" value="1"/>
</dbReference>
<dbReference type="EMBL" id="BMHQ01000001">
    <property type="protein sequence ID" value="GGE04234.1"/>
    <property type="molecule type" value="Genomic_DNA"/>
</dbReference>
<evidence type="ECO:0000256" key="1">
    <source>
        <dbReference type="SAM" id="MobiDB-lite"/>
    </source>
</evidence>
<evidence type="ECO:0000313" key="4">
    <source>
        <dbReference type="Proteomes" id="UP000625210"/>
    </source>
</evidence>
<feature type="region of interest" description="Disordered" evidence="1">
    <location>
        <begin position="29"/>
        <end position="50"/>
    </location>
</feature>
<dbReference type="AlphaFoldDB" id="A0A8J2VDZ4"/>
<dbReference type="Gene3D" id="3.40.30.10">
    <property type="entry name" value="Glutaredoxin"/>
    <property type="match status" value="1"/>
</dbReference>